<comment type="subunit">
    <text evidence="4">Hexamer formed by 3 homodimers.</text>
</comment>
<dbReference type="SUPFAM" id="SSF51690">
    <property type="entry name" value="Nicotinate/Quinolinate PRTase C-terminal domain-like"/>
    <property type="match status" value="1"/>
</dbReference>
<reference evidence="16 17" key="1">
    <citation type="submission" date="2020-08" db="EMBL/GenBank/DDBJ databases">
        <title>Genomic Encyclopedia of Type Strains, Phase III (KMG-III): the genomes of soil and plant-associated and newly described type strains.</title>
        <authorList>
            <person name="Whitman W."/>
        </authorList>
    </citation>
    <scope>NUCLEOTIDE SEQUENCE [LARGE SCALE GENOMIC DNA]</scope>
    <source>
        <strain evidence="16 17">CECT 8654</strain>
    </source>
</reference>
<dbReference type="RefSeq" id="WP_183410789.1">
    <property type="nucleotide sequence ID" value="NZ_JACHWY010000002.1"/>
</dbReference>
<dbReference type="Proteomes" id="UP000537130">
    <property type="component" value="Unassembled WGS sequence"/>
</dbReference>
<name>A0A7W4W642_9GAMM</name>
<dbReference type="AlphaFoldDB" id="A0A7W4W642"/>
<keyword evidence="7 12" id="KW-0328">Glycosyltransferase</keyword>
<evidence type="ECO:0000256" key="2">
    <source>
        <dbReference type="ARBA" id="ARBA00004893"/>
    </source>
</evidence>
<sequence length="278" mass="29807">MLNQETLQADITRSVKQALEEDVGSGDITAMLVAESASAKATIITREHAIVCGQAWVNEVFAQLDERVEVSWKVKDGDKVEPNQPLFTLQGPARSLLTGERSALNFLQLLSGTATTCRQYADLVEGTGVKLLDTRKTIPGLRTAQKYAVTQGGCYNHRIGLYDAFLIKENHIAACGGISQAIEAAHEIAPGKPVEVEVENLKQFDEALEGGADIIMLDNFSTGDMVRAVALNSGKAKIEASGGITSANLKQIAVTGVDYISLGTLTKDCRAVDLSMRI</sequence>
<dbReference type="GO" id="GO:0004514">
    <property type="term" value="F:nicotinate-nucleotide diphosphorylase (carboxylating) activity"/>
    <property type="evidence" value="ECO:0007669"/>
    <property type="project" value="UniProtKB-EC"/>
</dbReference>
<evidence type="ECO:0000256" key="8">
    <source>
        <dbReference type="ARBA" id="ARBA00022679"/>
    </source>
</evidence>
<dbReference type="EMBL" id="JACHWY010000002">
    <property type="protein sequence ID" value="MBB3048030.1"/>
    <property type="molecule type" value="Genomic_DNA"/>
</dbReference>
<feature type="binding site" evidence="13">
    <location>
        <begin position="241"/>
        <end position="243"/>
    </location>
    <ligand>
        <name>substrate</name>
    </ligand>
</feature>
<proteinExistence type="inferred from homology"/>
<dbReference type="GO" id="GO:0034213">
    <property type="term" value="P:quinolinate catabolic process"/>
    <property type="evidence" value="ECO:0007669"/>
    <property type="project" value="TreeGrafter"/>
</dbReference>
<evidence type="ECO:0000313" key="17">
    <source>
        <dbReference type="Proteomes" id="UP000537130"/>
    </source>
</evidence>
<dbReference type="InterPro" id="IPR013785">
    <property type="entry name" value="Aldolase_TIM"/>
</dbReference>
<gene>
    <name evidence="16" type="ORF">FHR99_002296</name>
</gene>
<dbReference type="InterPro" id="IPR036068">
    <property type="entry name" value="Nicotinate_pribotase-like_C"/>
</dbReference>
<dbReference type="PANTHER" id="PTHR32179">
    <property type="entry name" value="NICOTINATE-NUCLEOTIDE PYROPHOSPHORYLASE [CARBOXYLATING]"/>
    <property type="match status" value="1"/>
</dbReference>
<feature type="binding site" evidence="13">
    <location>
        <begin position="262"/>
        <end position="264"/>
    </location>
    <ligand>
        <name>substrate</name>
    </ligand>
</feature>
<evidence type="ECO:0000256" key="9">
    <source>
        <dbReference type="ARBA" id="ARBA00033102"/>
    </source>
</evidence>
<dbReference type="InterPro" id="IPR004393">
    <property type="entry name" value="NadC"/>
</dbReference>
<evidence type="ECO:0000256" key="5">
    <source>
        <dbReference type="ARBA" id="ARBA00011944"/>
    </source>
</evidence>
<dbReference type="Gene3D" id="3.90.1170.20">
    <property type="entry name" value="Quinolinate phosphoribosyl transferase, N-terminal domain"/>
    <property type="match status" value="1"/>
</dbReference>
<evidence type="ECO:0000256" key="3">
    <source>
        <dbReference type="ARBA" id="ARBA00009400"/>
    </source>
</evidence>
<organism evidence="16 17">
    <name type="scientific">Litorivivens lipolytica</name>
    <dbReference type="NCBI Taxonomy" id="1524264"/>
    <lineage>
        <taxon>Bacteria</taxon>
        <taxon>Pseudomonadati</taxon>
        <taxon>Pseudomonadota</taxon>
        <taxon>Gammaproteobacteria</taxon>
        <taxon>Litorivivens</taxon>
    </lineage>
</organism>
<evidence type="ECO:0000256" key="11">
    <source>
        <dbReference type="ARBA" id="ARBA00069173"/>
    </source>
</evidence>
<feature type="binding site" evidence="13">
    <location>
        <position position="168"/>
    </location>
    <ligand>
        <name>substrate</name>
    </ligand>
</feature>
<dbReference type="Gene3D" id="3.20.20.70">
    <property type="entry name" value="Aldolase class I"/>
    <property type="match status" value="1"/>
</dbReference>
<feature type="binding site" evidence="13">
    <location>
        <position position="158"/>
    </location>
    <ligand>
        <name>substrate</name>
    </ligand>
</feature>
<feature type="binding site" evidence="13">
    <location>
        <position position="197"/>
    </location>
    <ligand>
        <name>substrate</name>
    </ligand>
</feature>
<comment type="similarity">
    <text evidence="3 12">Belongs to the NadC/ModD family.</text>
</comment>
<dbReference type="SUPFAM" id="SSF54675">
    <property type="entry name" value="Nicotinate/Quinolinate PRTase N-terminal domain-like"/>
    <property type="match status" value="1"/>
</dbReference>
<feature type="domain" description="Quinolinate phosphoribosyl transferase C-terminal" evidence="14">
    <location>
        <begin position="114"/>
        <end position="277"/>
    </location>
</feature>
<dbReference type="InterPro" id="IPR022412">
    <property type="entry name" value="Quinolinate_PRibosylTrfase_N"/>
</dbReference>
<protein>
    <recommendedName>
        <fullName evidence="11">Probable nicotinate-nucleotide pyrophosphorylase [carboxylating]</fullName>
        <ecNumber evidence="5">2.4.2.19</ecNumber>
    </recommendedName>
    <alternativeName>
        <fullName evidence="9">Quinolinate phosphoribosyltransferase [decarboxylating]</fullName>
    </alternativeName>
</protein>
<comment type="pathway">
    <text evidence="2">Cofactor biosynthesis; NAD(+) biosynthesis; nicotinate D-ribonucleotide from quinolinate: step 1/1.</text>
</comment>
<feature type="binding site" evidence="13">
    <location>
        <begin position="134"/>
        <end position="136"/>
    </location>
    <ligand>
        <name>substrate</name>
    </ligand>
</feature>
<keyword evidence="6" id="KW-0662">Pyridine nucleotide biosynthesis</keyword>
<dbReference type="GO" id="GO:0009435">
    <property type="term" value="P:NAD+ biosynthetic process"/>
    <property type="evidence" value="ECO:0007669"/>
    <property type="project" value="UniProtKB-UniPathway"/>
</dbReference>
<dbReference type="NCBIfam" id="TIGR00078">
    <property type="entry name" value="nadC"/>
    <property type="match status" value="1"/>
</dbReference>
<dbReference type="PIRSF" id="PIRSF006250">
    <property type="entry name" value="NadC_ModD"/>
    <property type="match status" value="1"/>
</dbReference>
<keyword evidence="8 12" id="KW-0808">Transferase</keyword>
<feature type="binding site" evidence="13">
    <location>
        <position position="218"/>
    </location>
    <ligand>
        <name>substrate</name>
    </ligand>
</feature>
<dbReference type="InterPro" id="IPR037128">
    <property type="entry name" value="Quinolinate_PRibosylTase_N_sf"/>
</dbReference>
<dbReference type="InterPro" id="IPR027277">
    <property type="entry name" value="NadC/ModD"/>
</dbReference>
<comment type="catalytic activity">
    <reaction evidence="10">
        <text>nicotinate beta-D-ribonucleotide + CO2 + diphosphate = quinolinate + 5-phospho-alpha-D-ribose 1-diphosphate + 2 H(+)</text>
        <dbReference type="Rhea" id="RHEA:12733"/>
        <dbReference type="ChEBI" id="CHEBI:15378"/>
        <dbReference type="ChEBI" id="CHEBI:16526"/>
        <dbReference type="ChEBI" id="CHEBI:29959"/>
        <dbReference type="ChEBI" id="CHEBI:33019"/>
        <dbReference type="ChEBI" id="CHEBI:57502"/>
        <dbReference type="ChEBI" id="CHEBI:58017"/>
        <dbReference type="EC" id="2.4.2.19"/>
    </reaction>
</comment>
<dbReference type="Pfam" id="PF01729">
    <property type="entry name" value="QRPTase_C"/>
    <property type="match status" value="1"/>
</dbReference>
<comment type="caution">
    <text evidence="16">The sequence shown here is derived from an EMBL/GenBank/DDBJ whole genome shotgun (WGS) entry which is preliminary data.</text>
</comment>
<accession>A0A7W4W642</accession>
<evidence type="ECO:0000256" key="1">
    <source>
        <dbReference type="ARBA" id="ARBA00003237"/>
    </source>
</evidence>
<evidence type="ECO:0000256" key="7">
    <source>
        <dbReference type="ARBA" id="ARBA00022676"/>
    </source>
</evidence>
<dbReference type="PANTHER" id="PTHR32179:SF3">
    <property type="entry name" value="NICOTINATE-NUCLEOTIDE PYROPHOSPHORYLASE [CARBOXYLATING]"/>
    <property type="match status" value="1"/>
</dbReference>
<comment type="function">
    <text evidence="1">Involved in the catabolism of quinolinic acid (QA).</text>
</comment>
<dbReference type="GO" id="GO:0005737">
    <property type="term" value="C:cytoplasm"/>
    <property type="evidence" value="ECO:0007669"/>
    <property type="project" value="TreeGrafter"/>
</dbReference>
<feature type="domain" description="Quinolinate phosphoribosyl transferase N-terminal" evidence="15">
    <location>
        <begin position="27"/>
        <end position="111"/>
    </location>
</feature>
<feature type="binding site" evidence="13">
    <location>
        <position position="101"/>
    </location>
    <ligand>
        <name>substrate</name>
    </ligand>
</feature>
<dbReference type="CDD" id="cd01572">
    <property type="entry name" value="QPRTase"/>
    <property type="match status" value="1"/>
</dbReference>
<evidence type="ECO:0000256" key="13">
    <source>
        <dbReference type="PIRSR" id="PIRSR006250-1"/>
    </source>
</evidence>
<dbReference type="UniPathway" id="UPA00253">
    <property type="reaction ID" value="UER00331"/>
</dbReference>
<dbReference type="InterPro" id="IPR002638">
    <property type="entry name" value="Quinolinate_PRibosylTrfase_C"/>
</dbReference>
<keyword evidence="17" id="KW-1185">Reference proteome</keyword>
<dbReference type="EC" id="2.4.2.19" evidence="5"/>
<evidence type="ECO:0000256" key="10">
    <source>
        <dbReference type="ARBA" id="ARBA00047445"/>
    </source>
</evidence>
<evidence type="ECO:0000313" key="16">
    <source>
        <dbReference type="EMBL" id="MBB3048030.1"/>
    </source>
</evidence>
<dbReference type="FunFam" id="3.90.1170.20:FF:000001">
    <property type="entry name" value="Nicotinate-nucleotide diphosphorylase (Carboxylating)"/>
    <property type="match status" value="1"/>
</dbReference>
<dbReference type="Pfam" id="PF02749">
    <property type="entry name" value="QRPTase_N"/>
    <property type="match status" value="1"/>
</dbReference>
<evidence type="ECO:0000256" key="4">
    <source>
        <dbReference type="ARBA" id="ARBA00011218"/>
    </source>
</evidence>
<evidence type="ECO:0000259" key="15">
    <source>
        <dbReference type="Pfam" id="PF02749"/>
    </source>
</evidence>
<evidence type="ECO:0000256" key="6">
    <source>
        <dbReference type="ARBA" id="ARBA00022642"/>
    </source>
</evidence>
<evidence type="ECO:0000259" key="14">
    <source>
        <dbReference type="Pfam" id="PF01729"/>
    </source>
</evidence>
<dbReference type="FunFam" id="3.20.20.70:FF:000030">
    <property type="entry name" value="Nicotinate-nucleotide pyrophosphorylase, carboxylating"/>
    <property type="match status" value="1"/>
</dbReference>
<evidence type="ECO:0000256" key="12">
    <source>
        <dbReference type="PIRNR" id="PIRNR006250"/>
    </source>
</evidence>